<feature type="signal peptide" evidence="2">
    <location>
        <begin position="1"/>
        <end position="27"/>
    </location>
</feature>
<evidence type="ECO:0000256" key="1">
    <source>
        <dbReference type="SAM" id="MobiDB-lite"/>
    </source>
</evidence>
<dbReference type="EMBL" id="MUGW01000053">
    <property type="protein sequence ID" value="OXA85303.1"/>
    <property type="molecule type" value="Genomic_DNA"/>
</dbReference>
<accession>A0A226GTI0</accession>
<reference evidence="3 4" key="1">
    <citation type="submission" date="2016-11" db="EMBL/GenBank/DDBJ databases">
        <title>Whole genomes of Flavobacteriaceae.</title>
        <authorList>
            <person name="Stine C."/>
            <person name="Li C."/>
            <person name="Tadesse D."/>
        </authorList>
    </citation>
    <scope>NUCLEOTIDE SEQUENCE [LARGE SCALE GENOMIC DNA]</scope>
    <source>
        <strain evidence="3 4">DSM 18292</strain>
    </source>
</reference>
<evidence type="ECO:0000256" key="2">
    <source>
        <dbReference type="SAM" id="SignalP"/>
    </source>
</evidence>
<dbReference type="OrthoDB" id="1360978at2"/>
<evidence type="ECO:0000313" key="4">
    <source>
        <dbReference type="Proteomes" id="UP000198345"/>
    </source>
</evidence>
<feature type="region of interest" description="Disordered" evidence="1">
    <location>
        <begin position="243"/>
        <end position="267"/>
    </location>
</feature>
<protein>
    <submittedName>
        <fullName evidence="3">Uncharacterized protein</fullName>
    </submittedName>
</protein>
<gene>
    <name evidence="3" type="ORF">B0A66_19875</name>
</gene>
<comment type="caution">
    <text evidence="3">The sequence shown here is derived from an EMBL/GenBank/DDBJ whole genome shotgun (WGS) entry which is preliminary data.</text>
</comment>
<evidence type="ECO:0000313" key="3">
    <source>
        <dbReference type="EMBL" id="OXA85303.1"/>
    </source>
</evidence>
<keyword evidence="4" id="KW-1185">Reference proteome</keyword>
<dbReference type="Proteomes" id="UP000198345">
    <property type="component" value="Unassembled WGS sequence"/>
</dbReference>
<dbReference type="AlphaFoldDB" id="A0A226GTI0"/>
<name>A0A226GTI0_9FLAO</name>
<keyword evidence="2" id="KW-0732">Signal</keyword>
<organism evidence="3 4">
    <name type="scientific">Flavobacterium hercynium</name>
    <dbReference type="NCBI Taxonomy" id="387094"/>
    <lineage>
        <taxon>Bacteria</taxon>
        <taxon>Pseudomonadati</taxon>
        <taxon>Bacteroidota</taxon>
        <taxon>Flavobacteriia</taxon>
        <taxon>Flavobacteriales</taxon>
        <taxon>Flavobacteriaceae</taxon>
        <taxon>Flavobacterium</taxon>
    </lineage>
</organism>
<feature type="chain" id="PRO_5012759400" evidence="2">
    <location>
        <begin position="28"/>
        <end position="383"/>
    </location>
</feature>
<feature type="compositionally biased region" description="Polar residues" evidence="1">
    <location>
        <begin position="247"/>
        <end position="256"/>
    </location>
</feature>
<sequence>MGKRKMNKNMKNCILSVTLLISYSLFSQVGIGIPNPDASAVLELASKQKGFLPPRLTTAERDAISNPAEGLTIFNTTKNCLEWYNPSGWYNACGDNGVATVTAYTCNTLETGTMEAGTPVSGVSQTITVTVSVPGSYDISATENGVTFSARGNFTSAGNHDIVLHATGIPLVAGNHTFALNTSPNSCSFSRITDIKIITVIGAGGRTWMAFNLGATAPATSMTDAAQYGDYYQWGRGTDGHEKMNSPRISTQSQGDSPGHGNFITNTSNWRSTTNVNLWQGINGINNPCPAGFRVPTITEWNQEFSNSNIKDMPTAFSSVLKLPAAGYRANNNASYSNLGVEGRYWSSDTSGLRVNYKLLDTGQNSRSGADQANGMSVRCIKD</sequence>
<proteinExistence type="predicted"/>